<proteinExistence type="predicted"/>
<dbReference type="Proteomes" id="UP000748752">
    <property type="component" value="Unassembled WGS sequence"/>
</dbReference>
<protein>
    <submittedName>
        <fullName evidence="1">Uncharacterized protein</fullName>
    </submittedName>
</protein>
<dbReference type="Gene3D" id="1.20.1600.10">
    <property type="entry name" value="Outer membrane efflux proteins (OEP)"/>
    <property type="match status" value="1"/>
</dbReference>
<dbReference type="EMBL" id="NRRV01000003">
    <property type="protein sequence ID" value="MBK1629492.1"/>
    <property type="molecule type" value="Genomic_DNA"/>
</dbReference>
<organism evidence="1 2">
    <name type="scientific">Thiohalocapsa halophila</name>
    <dbReference type="NCBI Taxonomy" id="69359"/>
    <lineage>
        <taxon>Bacteria</taxon>
        <taxon>Pseudomonadati</taxon>
        <taxon>Pseudomonadota</taxon>
        <taxon>Gammaproteobacteria</taxon>
        <taxon>Chromatiales</taxon>
        <taxon>Chromatiaceae</taxon>
        <taxon>Thiohalocapsa</taxon>
    </lineage>
</organism>
<comment type="caution">
    <text evidence="1">The sequence shown here is derived from an EMBL/GenBank/DDBJ whole genome shotgun (WGS) entry which is preliminary data.</text>
</comment>
<keyword evidence="2" id="KW-1185">Reference proteome</keyword>
<accession>A0ABS1CC67</accession>
<name>A0ABS1CC67_9GAMM</name>
<evidence type="ECO:0000313" key="2">
    <source>
        <dbReference type="Proteomes" id="UP000748752"/>
    </source>
</evidence>
<dbReference type="SUPFAM" id="SSF56954">
    <property type="entry name" value="Outer membrane efflux proteins (OEP)"/>
    <property type="match status" value="1"/>
</dbReference>
<reference evidence="1 2" key="1">
    <citation type="journal article" date="2020" name="Microorganisms">
        <title>Osmotic Adaptation and Compatible Solute Biosynthesis of Phototrophic Bacteria as Revealed from Genome Analyses.</title>
        <authorList>
            <person name="Imhoff J.F."/>
            <person name="Rahn T."/>
            <person name="Kunzel S."/>
            <person name="Keller A."/>
            <person name="Neulinger S.C."/>
        </authorList>
    </citation>
    <scope>NUCLEOTIDE SEQUENCE [LARGE SCALE GENOMIC DNA]</scope>
    <source>
        <strain evidence="1 2">DSM 6210</strain>
    </source>
</reference>
<evidence type="ECO:0000313" key="1">
    <source>
        <dbReference type="EMBL" id="MBK1629492.1"/>
    </source>
</evidence>
<sequence length="316" mass="34656">MVLLLAATDLAAAAPPDPLTLAHALDFADGHPRVEAADASWLPPRPQPLHLACHTLAFANARPADAERDTAWGRLLPPAAAQRLEIMQRFFDVLLADLSYMRDNEAMAVAYIQFDRAENRRDLGQYSPLSVAELEAAYQVIRRRRAASDAARRVTRSLLAQALGTPEDLPKNLVDAPPATDAPLPELTTVVETALADNPRVRALRDGADTAQATLVTMAVRQQALELLERLELLAVAAEQTRIEADWRDLKLDQSRTMYEMEVTADLGFSMSRQTKARRERMAVELCRTLTRAQLDALQGKPVGVVDAAGTPENGQ</sequence>
<gene>
    <name evidence="1" type="ORF">CKO31_01815</name>
</gene>